<proteinExistence type="predicted"/>
<dbReference type="RefSeq" id="WP_305990940.1">
    <property type="nucleotide sequence ID" value="NZ_JAVAMP010000002.1"/>
</dbReference>
<name>A0ABT9IXV8_9BACL</name>
<dbReference type="EMBL" id="JAVAMP010000002">
    <property type="protein sequence ID" value="MDP5273630.1"/>
    <property type="molecule type" value="Genomic_DNA"/>
</dbReference>
<dbReference type="InterPro" id="IPR015915">
    <property type="entry name" value="Kelch-typ_b-propeller"/>
</dbReference>
<dbReference type="Gene3D" id="2.120.10.80">
    <property type="entry name" value="Kelch-type beta propeller"/>
    <property type="match status" value="1"/>
</dbReference>
<accession>A0ABT9IXV8</accession>
<organism evidence="1 2">
    <name type="scientific">Chengkuizengella axinellae</name>
    <dbReference type="NCBI Taxonomy" id="3064388"/>
    <lineage>
        <taxon>Bacteria</taxon>
        <taxon>Bacillati</taxon>
        <taxon>Bacillota</taxon>
        <taxon>Bacilli</taxon>
        <taxon>Bacillales</taxon>
        <taxon>Paenibacillaceae</taxon>
        <taxon>Chengkuizengella</taxon>
    </lineage>
</organism>
<dbReference type="Proteomes" id="UP001231941">
    <property type="component" value="Unassembled WGS sequence"/>
</dbReference>
<comment type="caution">
    <text evidence="1">The sequence shown here is derived from an EMBL/GenBank/DDBJ whole genome shotgun (WGS) entry which is preliminary data.</text>
</comment>
<evidence type="ECO:0000313" key="1">
    <source>
        <dbReference type="EMBL" id="MDP5273630.1"/>
    </source>
</evidence>
<evidence type="ECO:0000313" key="2">
    <source>
        <dbReference type="Proteomes" id="UP001231941"/>
    </source>
</evidence>
<reference evidence="1 2" key="1">
    <citation type="submission" date="2023-08" db="EMBL/GenBank/DDBJ databases">
        <authorList>
            <person name="Park J.-S."/>
        </authorList>
    </citation>
    <scope>NUCLEOTIDE SEQUENCE [LARGE SCALE GENOMIC DNA]</scope>
    <source>
        <strain evidence="1 2">2205SS18-9</strain>
    </source>
</reference>
<keyword evidence="2" id="KW-1185">Reference proteome</keyword>
<protein>
    <submittedName>
        <fullName evidence="1">Kelch repeat-containing protein</fullName>
    </submittedName>
</protein>
<sequence>MNKANAIEVEVYDPILKTWSEAATMNVERAGFQTAVINKRFIQLVDIQHLVT</sequence>
<dbReference type="SUPFAM" id="SSF117281">
    <property type="entry name" value="Kelch motif"/>
    <property type="match status" value="1"/>
</dbReference>
<gene>
    <name evidence="1" type="ORF">Q5Y73_05915</name>
</gene>